<sequence>MAEMDQRLAQLVECLTTSGEPQLNPEQMKELKKICRSSDDHISHMYHLLMTQLNQEHAEIRLSAFQIASELFTRSNHFRTLLISNFQEFLELTVETDYEQPLPPPKEVAQKLKALAIKTVQDWHEKFGEAYKKLSLGYHFLKRNKKVDFQDVRTRTLAEKKREDEKKQRLENIYKEKARKANEEMEEMMDEIHATLTEIESCFKLLLPDPDEFALPMEETGNGDKDVFALPVPAVPCADDDDDEQPCCSKDLAPVTLPNNHSENAAAANLCSKDLQSDESDGDYETRGQAFLRDHGLGSHKYTLSLEIPTDLKVSENENNTDVINNLKDSLKLAKNKYWPAVQSWIQIFTKAGVSDHSLLGAIDLKAKLECALKKQKDIELECKDKKSEAVSASDDDDDFEEVPEKEGYEPRIPDHLREEYGLEPEVPPSPGKKAPAKSLAPCFPLRRKRNNDPLKPTCVAATLKVMKDQLEKRTPSTSSGGGGEPSSRCETQEGELSKAPVVPIGLDLQYWGQEPQTAGKILKVATQHRFWASSEMDEEVESKELEAMLKTRYVSFPGKFEPVTHNCRHPLDNGSLCERQDRYKCPFHGKIIPRDEIGVAINPEDRAREEKQRMEKEAQEQDWRDPELMREIEQATGEDLGSSRYSGKGKRAKRKGKKKYPNLTDLKQKANTSRSRLEKKVFNTGSVKRVISAMNQMDQRRHEKFANQFNYALN</sequence>
<dbReference type="GO" id="GO:0005694">
    <property type="term" value="C:chromosome"/>
    <property type="evidence" value="ECO:0007669"/>
    <property type="project" value="UniProtKB-SubCell"/>
</dbReference>
<dbReference type="OrthoDB" id="5594015at2759"/>
<dbReference type="PANTHER" id="PTHR28670:SF1">
    <property type="entry name" value="UV-STIMULATED SCAFFOLD PROTEIN A"/>
    <property type="match status" value="1"/>
</dbReference>
<comment type="subcellular location">
    <subcellularLocation>
        <location evidence="1">Chromosome</location>
    </subcellularLocation>
</comment>
<proteinExistence type="inferred from homology"/>
<keyword evidence="4" id="KW-0158">Chromosome</keyword>
<feature type="region of interest" description="Disordered" evidence="12">
    <location>
        <begin position="606"/>
        <end position="625"/>
    </location>
</feature>
<evidence type="ECO:0000256" key="11">
    <source>
        <dbReference type="SAM" id="Coils"/>
    </source>
</evidence>
<comment type="similarity">
    <text evidence="2">Belongs to the UVSSA family.</text>
</comment>
<evidence type="ECO:0000256" key="12">
    <source>
        <dbReference type="SAM" id="MobiDB-lite"/>
    </source>
</evidence>
<protein>
    <recommendedName>
        <fullName evidence="3">UV-stimulated scaffold protein A</fullName>
    </recommendedName>
</protein>
<evidence type="ECO:0000256" key="8">
    <source>
        <dbReference type="ARBA" id="ARBA00022833"/>
    </source>
</evidence>
<reference evidence="14" key="2">
    <citation type="submission" date="2025-09" db="UniProtKB">
        <authorList>
            <consortium name="Ensembl"/>
        </authorList>
    </citation>
    <scope>IDENTIFICATION</scope>
</reference>
<evidence type="ECO:0000256" key="2">
    <source>
        <dbReference type="ARBA" id="ARBA00009240"/>
    </source>
</evidence>
<evidence type="ECO:0000256" key="4">
    <source>
        <dbReference type="ARBA" id="ARBA00022454"/>
    </source>
</evidence>
<evidence type="ECO:0000259" key="13">
    <source>
        <dbReference type="Pfam" id="PF09740"/>
    </source>
</evidence>
<accession>A0A8C5M1Z2</accession>
<dbReference type="Proteomes" id="UP000694569">
    <property type="component" value="Unplaced"/>
</dbReference>
<dbReference type="InterPro" id="IPR049431">
    <property type="entry name" value="UVSSA_C"/>
</dbReference>
<evidence type="ECO:0000313" key="14">
    <source>
        <dbReference type="Ensembl" id="ENSLLEP00000005530.1"/>
    </source>
</evidence>
<evidence type="ECO:0000256" key="1">
    <source>
        <dbReference type="ARBA" id="ARBA00004286"/>
    </source>
</evidence>
<keyword evidence="5" id="KW-0479">Metal-binding</keyword>
<dbReference type="InterPro" id="IPR049408">
    <property type="entry name" value="UVSSA_N_a-solenoid_rpt"/>
</dbReference>
<keyword evidence="15" id="KW-1185">Reference proteome</keyword>
<dbReference type="Pfam" id="PF20867">
    <property type="entry name" value="UVSSA_N"/>
    <property type="match status" value="1"/>
</dbReference>
<dbReference type="Ensembl" id="ENSLLET00000005771.1">
    <property type="protein sequence ID" value="ENSLLEP00000005530.1"/>
    <property type="gene ID" value="ENSLLEG00000003505.1"/>
</dbReference>
<dbReference type="GeneTree" id="ENSGT00940000164256"/>
<keyword evidence="10" id="KW-0234">DNA repair</keyword>
<dbReference type="PANTHER" id="PTHR28670">
    <property type="entry name" value="UV-STIMULATED SCAFFOLD PROTEIN A"/>
    <property type="match status" value="1"/>
</dbReference>
<dbReference type="GO" id="GO:0008270">
    <property type="term" value="F:zinc ion binding"/>
    <property type="evidence" value="ECO:0007669"/>
    <property type="project" value="UniProtKB-KW"/>
</dbReference>
<evidence type="ECO:0000313" key="15">
    <source>
        <dbReference type="Proteomes" id="UP000694569"/>
    </source>
</evidence>
<evidence type="ECO:0000256" key="3">
    <source>
        <dbReference type="ARBA" id="ARBA00022111"/>
    </source>
</evidence>
<evidence type="ECO:0000256" key="7">
    <source>
        <dbReference type="ARBA" id="ARBA00022771"/>
    </source>
</evidence>
<dbReference type="GO" id="GO:0006283">
    <property type="term" value="P:transcription-coupled nucleotide-excision repair"/>
    <property type="evidence" value="ECO:0007669"/>
    <property type="project" value="TreeGrafter"/>
</dbReference>
<name>A0A8C5M1Z2_9ANUR</name>
<feature type="domain" description="UV-stimulated scaffold protein A C-terminal" evidence="13">
    <location>
        <begin position="499"/>
        <end position="603"/>
    </location>
</feature>
<feature type="coiled-coil region" evidence="11">
    <location>
        <begin position="160"/>
        <end position="198"/>
    </location>
</feature>
<feature type="region of interest" description="Disordered" evidence="12">
    <location>
        <begin position="384"/>
        <end position="409"/>
    </location>
</feature>
<feature type="region of interest" description="Disordered" evidence="12">
    <location>
        <begin position="636"/>
        <end position="678"/>
    </location>
</feature>
<feature type="compositionally biased region" description="Basic residues" evidence="12">
    <location>
        <begin position="648"/>
        <end position="661"/>
    </location>
</feature>
<keyword evidence="8" id="KW-0862">Zinc</keyword>
<keyword evidence="9 11" id="KW-0175">Coiled coil</keyword>
<reference evidence="14" key="1">
    <citation type="submission" date="2025-08" db="UniProtKB">
        <authorList>
            <consortium name="Ensembl"/>
        </authorList>
    </citation>
    <scope>IDENTIFICATION</scope>
</reference>
<dbReference type="Pfam" id="PF09740">
    <property type="entry name" value="DUF2043"/>
    <property type="match status" value="1"/>
</dbReference>
<evidence type="ECO:0000256" key="10">
    <source>
        <dbReference type="ARBA" id="ARBA00023204"/>
    </source>
</evidence>
<organism evidence="14 15">
    <name type="scientific">Leptobrachium leishanense</name>
    <name type="common">Leishan spiny toad</name>
    <dbReference type="NCBI Taxonomy" id="445787"/>
    <lineage>
        <taxon>Eukaryota</taxon>
        <taxon>Metazoa</taxon>
        <taxon>Chordata</taxon>
        <taxon>Craniata</taxon>
        <taxon>Vertebrata</taxon>
        <taxon>Euteleostomi</taxon>
        <taxon>Amphibia</taxon>
        <taxon>Batrachia</taxon>
        <taxon>Anura</taxon>
        <taxon>Pelobatoidea</taxon>
        <taxon>Megophryidae</taxon>
        <taxon>Leptobrachium</taxon>
    </lineage>
</organism>
<keyword evidence="7" id="KW-0863">Zinc-finger</keyword>
<dbReference type="InterPro" id="IPR018610">
    <property type="entry name" value="UVSSA"/>
</dbReference>
<keyword evidence="6" id="KW-0227">DNA damage</keyword>
<dbReference type="AlphaFoldDB" id="A0A8C5M1Z2"/>
<evidence type="ECO:0000256" key="9">
    <source>
        <dbReference type="ARBA" id="ARBA00023054"/>
    </source>
</evidence>
<dbReference type="GO" id="GO:0000993">
    <property type="term" value="F:RNA polymerase II complex binding"/>
    <property type="evidence" value="ECO:0007669"/>
    <property type="project" value="TreeGrafter"/>
</dbReference>
<evidence type="ECO:0000256" key="6">
    <source>
        <dbReference type="ARBA" id="ARBA00022763"/>
    </source>
</evidence>
<evidence type="ECO:0000256" key="5">
    <source>
        <dbReference type="ARBA" id="ARBA00022723"/>
    </source>
</evidence>
<feature type="region of interest" description="Disordered" evidence="12">
    <location>
        <begin position="470"/>
        <end position="497"/>
    </location>
</feature>
<dbReference type="GO" id="GO:0009411">
    <property type="term" value="P:response to UV"/>
    <property type="evidence" value="ECO:0007669"/>
    <property type="project" value="InterPro"/>
</dbReference>